<dbReference type="Proteomes" id="UP001185028">
    <property type="component" value="Unassembled WGS sequence"/>
</dbReference>
<dbReference type="InterPro" id="IPR033469">
    <property type="entry name" value="CYTH-like_dom_sf"/>
</dbReference>
<evidence type="ECO:0000256" key="1">
    <source>
        <dbReference type="SAM" id="SignalP"/>
    </source>
</evidence>
<evidence type="ECO:0000313" key="2">
    <source>
        <dbReference type="EMBL" id="MDR6244492.1"/>
    </source>
</evidence>
<dbReference type="EMBL" id="JAVDQH010000008">
    <property type="protein sequence ID" value="MDR6244492.1"/>
    <property type="molecule type" value="Genomic_DNA"/>
</dbReference>
<comment type="caution">
    <text evidence="2">The sequence shown here is derived from an EMBL/GenBank/DDBJ whole genome shotgun (WGS) entry which is preliminary data.</text>
</comment>
<organism evidence="2 3">
    <name type="scientific">Paenibacillus hunanensis</name>
    <dbReference type="NCBI Taxonomy" id="539262"/>
    <lineage>
        <taxon>Bacteria</taxon>
        <taxon>Bacillati</taxon>
        <taxon>Bacillota</taxon>
        <taxon>Bacilli</taxon>
        <taxon>Bacillales</taxon>
        <taxon>Paenibacillaceae</taxon>
        <taxon>Paenibacillus</taxon>
    </lineage>
</organism>
<keyword evidence="1" id="KW-0732">Signal</keyword>
<keyword evidence="3" id="KW-1185">Reference proteome</keyword>
<sequence>MNRLTGSWKKTVAVWMSGTVLAGTFMVAQPVTTEAAANLTPTYEVKFVLDQDVLNANGAPGSALSSTFALPSKPQKIAVEYFDTNSQSLNGEGWNVRLRKKEDKSKYEITYKKRYSVVNGDIDAALTRANQEGFDASDTNYEAEVDWGYGKQTLSLSNDKDVKTSDTGASLPSASKALEMVIDKIPGKLENWKSTKWGKDQLKNSRVYGPVMASKYEGSWNGLDIDVEVWPIRNASGTGTEPVIEISFKADSYSDAASNRQQLMQALQAQGWLVPQDSLKTQLVLDRY</sequence>
<evidence type="ECO:0008006" key="4">
    <source>
        <dbReference type="Google" id="ProtNLM"/>
    </source>
</evidence>
<dbReference type="Gene3D" id="2.40.320.10">
    <property type="entry name" value="Hypothetical Protein Pfu-838710-001"/>
    <property type="match status" value="1"/>
</dbReference>
<feature type="chain" id="PRO_5046903977" description="CYTH domain-containing protein" evidence="1">
    <location>
        <begin position="23"/>
        <end position="288"/>
    </location>
</feature>
<dbReference type="SUPFAM" id="SSF55154">
    <property type="entry name" value="CYTH-like phosphatases"/>
    <property type="match status" value="1"/>
</dbReference>
<gene>
    <name evidence="2" type="ORF">JOC58_002385</name>
</gene>
<feature type="signal peptide" evidence="1">
    <location>
        <begin position="1"/>
        <end position="22"/>
    </location>
</feature>
<accession>A0ABU1J0L7</accession>
<protein>
    <recommendedName>
        <fullName evidence="4">CYTH domain-containing protein</fullName>
    </recommendedName>
</protein>
<proteinExistence type="predicted"/>
<reference evidence="2 3" key="1">
    <citation type="submission" date="2023-07" db="EMBL/GenBank/DDBJ databases">
        <title>Genomic Encyclopedia of Type Strains, Phase IV (KMG-IV): sequencing the most valuable type-strain genomes for metagenomic binning, comparative biology and taxonomic classification.</title>
        <authorList>
            <person name="Goeker M."/>
        </authorList>
    </citation>
    <scope>NUCLEOTIDE SEQUENCE [LARGE SCALE GENOMIC DNA]</scope>
    <source>
        <strain evidence="2 3">DSM 22170</strain>
    </source>
</reference>
<evidence type="ECO:0000313" key="3">
    <source>
        <dbReference type="Proteomes" id="UP001185028"/>
    </source>
</evidence>
<name>A0ABU1J0L7_9BACL</name>